<evidence type="ECO:0000256" key="2">
    <source>
        <dbReference type="ARBA" id="ARBA00023054"/>
    </source>
</evidence>
<dbReference type="Proteomes" id="UP000298416">
    <property type="component" value="Unassembled WGS sequence"/>
</dbReference>
<feature type="region of interest" description="Disordered" evidence="4">
    <location>
        <begin position="454"/>
        <end position="488"/>
    </location>
</feature>
<dbReference type="GO" id="GO:0009903">
    <property type="term" value="P:chloroplast avoidance movement"/>
    <property type="evidence" value="ECO:0007669"/>
    <property type="project" value="TreeGrafter"/>
</dbReference>
<protein>
    <recommendedName>
        <fullName evidence="7">WEB family protein</fullName>
    </recommendedName>
</protein>
<dbReference type="GO" id="GO:0005829">
    <property type="term" value="C:cytosol"/>
    <property type="evidence" value="ECO:0007669"/>
    <property type="project" value="TreeGrafter"/>
</dbReference>
<dbReference type="AlphaFoldDB" id="A0A8X8YYT3"/>
<reference evidence="5" key="1">
    <citation type="submission" date="2018-01" db="EMBL/GenBank/DDBJ databases">
        <authorList>
            <person name="Mao J.F."/>
        </authorList>
    </citation>
    <scope>NUCLEOTIDE SEQUENCE</scope>
    <source>
        <strain evidence="5">Huo1</strain>
        <tissue evidence="5">Leaf</tissue>
    </source>
</reference>
<gene>
    <name evidence="5" type="ORF">SASPL_154512</name>
</gene>
<reference evidence="5" key="2">
    <citation type="submission" date="2020-08" db="EMBL/GenBank/DDBJ databases">
        <title>Plant Genome Project.</title>
        <authorList>
            <person name="Zhang R.-G."/>
        </authorList>
    </citation>
    <scope>NUCLEOTIDE SEQUENCE</scope>
    <source>
        <strain evidence="5">Huo1</strain>
        <tissue evidence="5">Leaf</tissue>
    </source>
</reference>
<keyword evidence="6" id="KW-1185">Reference proteome</keyword>
<dbReference type="Pfam" id="PF05701">
    <property type="entry name" value="WEMBL"/>
    <property type="match status" value="1"/>
</dbReference>
<evidence type="ECO:0000313" key="6">
    <source>
        <dbReference type="Proteomes" id="UP000298416"/>
    </source>
</evidence>
<accession>A0A8X8YYT3</accession>
<feature type="coiled-coil region" evidence="3">
    <location>
        <begin position="91"/>
        <end position="153"/>
    </location>
</feature>
<evidence type="ECO:0008006" key="7">
    <source>
        <dbReference type="Google" id="ProtNLM"/>
    </source>
</evidence>
<evidence type="ECO:0000256" key="1">
    <source>
        <dbReference type="ARBA" id="ARBA00005485"/>
    </source>
</evidence>
<evidence type="ECO:0000256" key="3">
    <source>
        <dbReference type="SAM" id="Coils"/>
    </source>
</evidence>
<proteinExistence type="inferred from homology"/>
<feature type="compositionally biased region" description="Basic and acidic residues" evidence="4">
    <location>
        <begin position="455"/>
        <end position="472"/>
    </location>
</feature>
<evidence type="ECO:0000256" key="4">
    <source>
        <dbReference type="SAM" id="MobiDB-lite"/>
    </source>
</evidence>
<sequence length="593" mass="66500">MFGFSVKNLQNGFGSPRSPTPSTAARVESSSPQTDVGEIDTRAPFESVKAAVSLFGEVISPRARPVTKKTKAEEQKLLERETQHHMVIKELEFYKEQLRGAENDKAQAKQDLHKANLALHDLTGKLENLSESKQAAIKATEAMKRRAAELEVQQTEAQMGNAAWKLELDLERERYKASSGELIVAKQELANLRQDFDAALGAKLTAFQRIEDARQSTKASGDRQSMLSKEVAMLRRALDQVKFDSLQAQEEHLKLIAEKEVHLLVHKSAKEVAEMEIKALREVYAPEENLGRKLEEATEAIKLLQEQLNDVRASDLNSLQTAHSELDCARKELQQLLAEELSLRATVESLEHELERLKRDHTECEKKLSEAELEIEQMRLELAERTVELETAQSRNIREEMQSALDNLLAQVQAERDQAEKFHNDVQLLRQQTEEAHVTAKETDEKLQLALQEAEEAKAAQERADDQIRDSPKANSAANVKGPGPASSRKIRLSVEEFKTMNHKIEESRTNADSKVQSLTADLNKIKASQNEASQKAEVILKQSEDLQLDIEDAIKRTEVAEAGRKVVEGELQKCRIVVGEPSGILKMAITPA</sequence>
<dbReference type="GO" id="GO:0009904">
    <property type="term" value="P:chloroplast accumulation movement"/>
    <property type="evidence" value="ECO:0007669"/>
    <property type="project" value="TreeGrafter"/>
</dbReference>
<evidence type="ECO:0000313" key="5">
    <source>
        <dbReference type="EMBL" id="KAG6385676.1"/>
    </source>
</evidence>
<dbReference type="PANTHER" id="PTHR32054">
    <property type="entry name" value="HEAVY CHAIN, PUTATIVE, EXPRESSED-RELATED-RELATED"/>
    <property type="match status" value="1"/>
</dbReference>
<keyword evidence="2 3" id="KW-0175">Coiled coil</keyword>
<comment type="similarity">
    <text evidence="1">Belongs to the WEB family.</text>
</comment>
<organism evidence="5">
    <name type="scientific">Salvia splendens</name>
    <name type="common">Scarlet sage</name>
    <dbReference type="NCBI Taxonomy" id="180675"/>
    <lineage>
        <taxon>Eukaryota</taxon>
        <taxon>Viridiplantae</taxon>
        <taxon>Streptophyta</taxon>
        <taxon>Embryophyta</taxon>
        <taxon>Tracheophyta</taxon>
        <taxon>Spermatophyta</taxon>
        <taxon>Magnoliopsida</taxon>
        <taxon>eudicotyledons</taxon>
        <taxon>Gunneridae</taxon>
        <taxon>Pentapetalae</taxon>
        <taxon>asterids</taxon>
        <taxon>lamiids</taxon>
        <taxon>Lamiales</taxon>
        <taxon>Lamiaceae</taxon>
        <taxon>Nepetoideae</taxon>
        <taxon>Mentheae</taxon>
        <taxon>Salviinae</taxon>
        <taxon>Salvia</taxon>
        <taxon>Salvia subgen. Calosphace</taxon>
        <taxon>core Calosphace</taxon>
    </lineage>
</organism>
<dbReference type="EMBL" id="PNBA02000022">
    <property type="protein sequence ID" value="KAG6385676.1"/>
    <property type="molecule type" value="Genomic_DNA"/>
</dbReference>
<feature type="compositionally biased region" description="Polar residues" evidence="4">
    <location>
        <begin position="20"/>
        <end position="34"/>
    </location>
</feature>
<comment type="caution">
    <text evidence="5">The sequence shown here is derived from an EMBL/GenBank/DDBJ whole genome shotgun (WGS) entry which is preliminary data.</text>
</comment>
<dbReference type="PANTHER" id="PTHR32054:SF3">
    <property type="entry name" value="HEAVY CHAIN, PUTATIVE, EXPRESSED-RELATED"/>
    <property type="match status" value="1"/>
</dbReference>
<name>A0A8X8YYT3_SALSN</name>
<dbReference type="InterPro" id="IPR008545">
    <property type="entry name" value="Web"/>
</dbReference>
<feature type="region of interest" description="Disordered" evidence="4">
    <location>
        <begin position="1"/>
        <end position="42"/>
    </location>
</feature>